<evidence type="ECO:0000256" key="1">
    <source>
        <dbReference type="ARBA" id="ARBA00006768"/>
    </source>
</evidence>
<evidence type="ECO:0000259" key="2">
    <source>
        <dbReference type="Pfam" id="PF03632"/>
    </source>
</evidence>
<dbReference type="InterPro" id="IPR005195">
    <property type="entry name" value="Glyco_hydro_65_M"/>
</dbReference>
<comment type="caution">
    <text evidence="3">The sequence shown here is derived from an EMBL/GenBank/DDBJ whole genome shotgun (WGS) entry which is preliminary data.</text>
</comment>
<dbReference type="InterPro" id="IPR008928">
    <property type="entry name" value="6-hairpin_glycosidase_sf"/>
</dbReference>
<dbReference type="PANTHER" id="PTHR11051:SF8">
    <property type="entry name" value="PROTEIN-GLUCOSYLGALACTOSYLHYDROXYLYSINE GLUCOSIDASE"/>
    <property type="match status" value="1"/>
</dbReference>
<proteinExistence type="inferred from homology"/>
<comment type="similarity">
    <text evidence="1">Belongs to the glycosyl hydrolase 65 family.</text>
</comment>
<feature type="non-terminal residue" evidence="3">
    <location>
        <position position="182"/>
    </location>
</feature>
<dbReference type="InterPro" id="IPR012341">
    <property type="entry name" value="6hp_glycosidase-like_sf"/>
</dbReference>
<sequence>YMMPALLPFYPSRAESLLRYRYNSLDASNNIALRFGYNGSMFAWTAAYLGRAEGCCDGKGGWELCIEQHITGDVAVAVQMYYYATKDDIWLENIGWPLLRDIAKFWSSRVTKTNNMTYSIEKVMPVDEWCDNDQTKCGDIGIDNAIQTNAVAIISLQLAKQVGDMFGFEVDPEWEIIAKKIK</sequence>
<protein>
    <recommendedName>
        <fullName evidence="2">Glycoside hydrolase family 65 central catalytic domain-containing protein</fullName>
    </recommendedName>
</protein>
<dbReference type="GO" id="GO:0005975">
    <property type="term" value="P:carbohydrate metabolic process"/>
    <property type="evidence" value="ECO:0007669"/>
    <property type="project" value="InterPro"/>
</dbReference>
<accession>A0A8S3J684</accession>
<name>A0A8S3J684_9BILA</name>
<gene>
    <name evidence="3" type="ORF">SMN809_LOCUS78480</name>
</gene>
<dbReference type="PANTHER" id="PTHR11051">
    <property type="entry name" value="GLYCOSYL HYDROLASE-RELATED"/>
    <property type="match status" value="1"/>
</dbReference>
<evidence type="ECO:0000313" key="4">
    <source>
        <dbReference type="Proteomes" id="UP000676336"/>
    </source>
</evidence>
<dbReference type="Gene3D" id="1.50.10.10">
    <property type="match status" value="1"/>
</dbReference>
<dbReference type="SUPFAM" id="SSF48208">
    <property type="entry name" value="Six-hairpin glycosidases"/>
    <property type="match status" value="1"/>
</dbReference>
<reference evidence="3" key="1">
    <citation type="submission" date="2021-02" db="EMBL/GenBank/DDBJ databases">
        <authorList>
            <person name="Nowell W R."/>
        </authorList>
    </citation>
    <scope>NUCLEOTIDE SEQUENCE</scope>
</reference>
<dbReference type="Pfam" id="PF03632">
    <property type="entry name" value="Glyco_hydro_65m"/>
    <property type="match status" value="1"/>
</dbReference>
<dbReference type="GO" id="GO:0004553">
    <property type="term" value="F:hydrolase activity, hydrolyzing O-glycosyl compounds"/>
    <property type="evidence" value="ECO:0007669"/>
    <property type="project" value="TreeGrafter"/>
</dbReference>
<evidence type="ECO:0000313" key="3">
    <source>
        <dbReference type="EMBL" id="CAF5211442.1"/>
    </source>
</evidence>
<feature type="domain" description="Glycoside hydrolase family 65 central catalytic" evidence="2">
    <location>
        <begin position="1"/>
        <end position="167"/>
    </location>
</feature>
<dbReference type="EMBL" id="CAJOBI010339938">
    <property type="protein sequence ID" value="CAF5211442.1"/>
    <property type="molecule type" value="Genomic_DNA"/>
</dbReference>
<feature type="non-terminal residue" evidence="3">
    <location>
        <position position="1"/>
    </location>
</feature>
<dbReference type="AlphaFoldDB" id="A0A8S3J684"/>
<dbReference type="Proteomes" id="UP000676336">
    <property type="component" value="Unassembled WGS sequence"/>
</dbReference>
<organism evidence="3 4">
    <name type="scientific">Rotaria magnacalcarata</name>
    <dbReference type="NCBI Taxonomy" id="392030"/>
    <lineage>
        <taxon>Eukaryota</taxon>
        <taxon>Metazoa</taxon>
        <taxon>Spiralia</taxon>
        <taxon>Gnathifera</taxon>
        <taxon>Rotifera</taxon>
        <taxon>Eurotatoria</taxon>
        <taxon>Bdelloidea</taxon>
        <taxon>Philodinida</taxon>
        <taxon>Philodinidae</taxon>
        <taxon>Rotaria</taxon>
    </lineage>
</organism>